<organism evidence="8 9">
    <name type="scientific">Sphingomonas colocasiae</name>
    <dbReference type="NCBI Taxonomy" id="1848973"/>
    <lineage>
        <taxon>Bacteria</taxon>
        <taxon>Pseudomonadati</taxon>
        <taxon>Pseudomonadota</taxon>
        <taxon>Alphaproteobacteria</taxon>
        <taxon>Sphingomonadales</taxon>
        <taxon>Sphingomonadaceae</taxon>
        <taxon>Sphingomonas</taxon>
    </lineage>
</organism>
<name>A0ABS7PQT3_9SPHN</name>
<comment type="caution">
    <text evidence="8">The sequence shown here is derived from an EMBL/GenBank/DDBJ whole genome shotgun (WGS) entry which is preliminary data.</text>
</comment>
<evidence type="ECO:0000259" key="6">
    <source>
        <dbReference type="Pfam" id="PF00441"/>
    </source>
</evidence>
<evidence type="ECO:0000256" key="1">
    <source>
        <dbReference type="ARBA" id="ARBA00001974"/>
    </source>
</evidence>
<keyword evidence="9" id="KW-1185">Reference proteome</keyword>
<protein>
    <submittedName>
        <fullName evidence="8">Acyl-CoA dehydrogenase family protein</fullName>
    </submittedName>
</protein>
<proteinExistence type="inferred from homology"/>
<dbReference type="InterPro" id="IPR037069">
    <property type="entry name" value="AcylCoA_DH/ox_N_sf"/>
</dbReference>
<evidence type="ECO:0000259" key="7">
    <source>
        <dbReference type="Pfam" id="PF02771"/>
    </source>
</evidence>
<evidence type="ECO:0000313" key="8">
    <source>
        <dbReference type="EMBL" id="MBY8823546.1"/>
    </source>
</evidence>
<sequence>MDFRLAEEQEMLAEMVGQMLADTCTGADLRRLHDSGEPRDAVRWDQIVAMGLPGTMAPERDGGSGLGQVEMALIAIACGHAALPEPLVEHAGIAVPMLAAAGADLGNALSGGTVAIGHSVNPFVADADAADALLLADGDAVHLVPRDAVTLVRQPSIDPFRRLFSVDWTPASATRIGGDALLDAALDRGALFAAAQLLGLAQRAVDLAVAYSKDRQQFGKPIGSFQAVKHHLATAQVKIEFARPVVLAAAAMPASPLARTRISHAKLAATAAAEAATHAAVQVHGAMGYSWEVDVHFLLKRSLALGQAWGTPAFHRARVADHIMSAPLGSDRTFDVASVGEAAREAA</sequence>
<dbReference type="InterPro" id="IPR009075">
    <property type="entry name" value="AcylCo_DH/oxidase_C"/>
</dbReference>
<feature type="domain" description="Acyl-CoA dehydrogenase/oxidase N-terminal" evidence="7">
    <location>
        <begin position="7"/>
        <end position="103"/>
    </location>
</feature>
<dbReference type="Pfam" id="PF00441">
    <property type="entry name" value="Acyl-CoA_dh_1"/>
    <property type="match status" value="1"/>
</dbReference>
<evidence type="ECO:0000256" key="3">
    <source>
        <dbReference type="ARBA" id="ARBA00022630"/>
    </source>
</evidence>
<keyword evidence="4" id="KW-0274">FAD</keyword>
<dbReference type="InterPro" id="IPR013786">
    <property type="entry name" value="AcylCoA_DH/ox_N"/>
</dbReference>
<dbReference type="RefSeq" id="WP_222990646.1">
    <property type="nucleotide sequence ID" value="NZ_JAINVV010000006.1"/>
</dbReference>
<dbReference type="InterPro" id="IPR036250">
    <property type="entry name" value="AcylCo_DH-like_C"/>
</dbReference>
<evidence type="ECO:0000256" key="2">
    <source>
        <dbReference type="ARBA" id="ARBA00009347"/>
    </source>
</evidence>
<dbReference type="InterPro" id="IPR009100">
    <property type="entry name" value="AcylCoA_DH/oxidase_NM_dom_sf"/>
</dbReference>
<reference evidence="8 9" key="1">
    <citation type="submission" date="2021-08" db="EMBL/GenBank/DDBJ databases">
        <authorList>
            <person name="Tuo L."/>
        </authorList>
    </citation>
    <scope>NUCLEOTIDE SEQUENCE [LARGE SCALE GENOMIC DNA]</scope>
    <source>
        <strain evidence="8 9">JCM 31229</strain>
    </source>
</reference>
<dbReference type="Gene3D" id="1.20.140.10">
    <property type="entry name" value="Butyryl-CoA Dehydrogenase, subunit A, domain 3"/>
    <property type="match status" value="1"/>
</dbReference>
<evidence type="ECO:0000256" key="4">
    <source>
        <dbReference type="ARBA" id="ARBA00022827"/>
    </source>
</evidence>
<dbReference type="Gene3D" id="1.10.540.10">
    <property type="entry name" value="Acyl-CoA dehydrogenase/oxidase, N-terminal domain"/>
    <property type="match status" value="1"/>
</dbReference>
<evidence type="ECO:0000313" key="9">
    <source>
        <dbReference type="Proteomes" id="UP000706039"/>
    </source>
</evidence>
<accession>A0ABS7PQT3</accession>
<dbReference type="PANTHER" id="PTHR43884:SF20">
    <property type="entry name" value="ACYL-COA DEHYDROGENASE FADE28"/>
    <property type="match status" value="1"/>
</dbReference>
<dbReference type="Pfam" id="PF02771">
    <property type="entry name" value="Acyl-CoA_dh_N"/>
    <property type="match status" value="1"/>
</dbReference>
<gene>
    <name evidence="8" type="ORF">K7G82_14675</name>
</gene>
<dbReference type="Proteomes" id="UP000706039">
    <property type="component" value="Unassembled WGS sequence"/>
</dbReference>
<dbReference type="PANTHER" id="PTHR43884">
    <property type="entry name" value="ACYL-COA DEHYDROGENASE"/>
    <property type="match status" value="1"/>
</dbReference>
<keyword evidence="5" id="KW-0560">Oxidoreductase</keyword>
<keyword evidence="3" id="KW-0285">Flavoprotein</keyword>
<feature type="domain" description="Acyl-CoA dehydrogenase/oxidase C-terminal" evidence="6">
    <location>
        <begin position="184"/>
        <end position="323"/>
    </location>
</feature>
<dbReference type="SUPFAM" id="SSF56645">
    <property type="entry name" value="Acyl-CoA dehydrogenase NM domain-like"/>
    <property type="match status" value="1"/>
</dbReference>
<comment type="cofactor">
    <cofactor evidence="1">
        <name>FAD</name>
        <dbReference type="ChEBI" id="CHEBI:57692"/>
    </cofactor>
</comment>
<dbReference type="EMBL" id="JAINVV010000006">
    <property type="protein sequence ID" value="MBY8823546.1"/>
    <property type="molecule type" value="Genomic_DNA"/>
</dbReference>
<dbReference type="SUPFAM" id="SSF47203">
    <property type="entry name" value="Acyl-CoA dehydrogenase C-terminal domain-like"/>
    <property type="match status" value="1"/>
</dbReference>
<evidence type="ECO:0000256" key="5">
    <source>
        <dbReference type="ARBA" id="ARBA00023002"/>
    </source>
</evidence>
<comment type="similarity">
    <text evidence="2">Belongs to the acyl-CoA dehydrogenase family.</text>
</comment>